<evidence type="ECO:0000313" key="1">
    <source>
        <dbReference type="EMBL" id="MED6222717.1"/>
    </source>
</evidence>
<evidence type="ECO:0000313" key="2">
    <source>
        <dbReference type="Proteomes" id="UP001341840"/>
    </source>
</evidence>
<keyword evidence="2" id="KW-1185">Reference proteome</keyword>
<dbReference type="Proteomes" id="UP001341840">
    <property type="component" value="Unassembled WGS sequence"/>
</dbReference>
<reference evidence="1 2" key="1">
    <citation type="journal article" date="2023" name="Plants (Basel)">
        <title>Bridging the Gap: Combining Genomics and Transcriptomics Approaches to Understand Stylosanthes scabra, an Orphan Legume from the Brazilian Caatinga.</title>
        <authorList>
            <person name="Ferreira-Neto J.R.C."/>
            <person name="da Silva M.D."/>
            <person name="Binneck E."/>
            <person name="de Melo N.F."/>
            <person name="da Silva R.H."/>
            <person name="de Melo A.L.T.M."/>
            <person name="Pandolfi V."/>
            <person name="Bustamante F.O."/>
            <person name="Brasileiro-Vidal A.C."/>
            <person name="Benko-Iseppon A.M."/>
        </authorList>
    </citation>
    <scope>NUCLEOTIDE SEQUENCE [LARGE SCALE GENOMIC DNA]</scope>
    <source>
        <tissue evidence="1">Leaves</tissue>
    </source>
</reference>
<organism evidence="1 2">
    <name type="scientific">Stylosanthes scabra</name>
    <dbReference type="NCBI Taxonomy" id="79078"/>
    <lineage>
        <taxon>Eukaryota</taxon>
        <taxon>Viridiplantae</taxon>
        <taxon>Streptophyta</taxon>
        <taxon>Embryophyta</taxon>
        <taxon>Tracheophyta</taxon>
        <taxon>Spermatophyta</taxon>
        <taxon>Magnoliopsida</taxon>
        <taxon>eudicotyledons</taxon>
        <taxon>Gunneridae</taxon>
        <taxon>Pentapetalae</taxon>
        <taxon>rosids</taxon>
        <taxon>fabids</taxon>
        <taxon>Fabales</taxon>
        <taxon>Fabaceae</taxon>
        <taxon>Papilionoideae</taxon>
        <taxon>50 kb inversion clade</taxon>
        <taxon>dalbergioids sensu lato</taxon>
        <taxon>Dalbergieae</taxon>
        <taxon>Pterocarpus clade</taxon>
        <taxon>Stylosanthes</taxon>
    </lineage>
</organism>
<sequence>MSTLNSTQKNPSHVDKKPDGLVFYVEVNPALKAILIPSLFYSMHDQSMKESMLIVDARRNRVQVRIMKAFCTAHIVEGIESLTGNGVEAGNEESHDESDPLLTLSLGSPSRARNLLENATAKSIRIGSPVKISSSNNMLHGLSSSAMNIPVNFNLNDPPVLTLGLTRNDFTPAEVGALDKIVKKMKVLGIKH</sequence>
<name>A0ABU6ZLA7_9FABA</name>
<gene>
    <name evidence="1" type="ORF">PIB30_067070</name>
</gene>
<dbReference type="EMBL" id="JASCZI010272554">
    <property type="protein sequence ID" value="MED6222717.1"/>
    <property type="molecule type" value="Genomic_DNA"/>
</dbReference>
<proteinExistence type="predicted"/>
<comment type="caution">
    <text evidence="1">The sequence shown here is derived from an EMBL/GenBank/DDBJ whole genome shotgun (WGS) entry which is preliminary data.</text>
</comment>
<protein>
    <submittedName>
        <fullName evidence="1">Uncharacterized protein</fullName>
    </submittedName>
</protein>
<accession>A0ABU6ZLA7</accession>